<proteinExistence type="inferred from homology"/>
<comment type="caution">
    <text evidence="6">The sequence shown here is derived from an EMBL/GenBank/DDBJ whole genome shotgun (WGS) entry which is preliminary data.</text>
</comment>
<evidence type="ECO:0000256" key="3">
    <source>
        <dbReference type="ARBA" id="ARBA00023315"/>
    </source>
</evidence>
<dbReference type="PROSITE" id="PS50835">
    <property type="entry name" value="IG_LIKE"/>
    <property type="match status" value="1"/>
</dbReference>
<dbReference type="SUPFAM" id="SSF51161">
    <property type="entry name" value="Trimeric LpxA-like enzymes"/>
    <property type="match status" value="1"/>
</dbReference>
<dbReference type="InterPro" id="IPR007110">
    <property type="entry name" value="Ig-like_dom"/>
</dbReference>
<comment type="similarity">
    <text evidence="1">Belongs to the transferase hexapeptide repeat family.</text>
</comment>
<dbReference type="InterPro" id="IPR001451">
    <property type="entry name" value="Hexapep"/>
</dbReference>
<dbReference type="InterPro" id="IPR018357">
    <property type="entry name" value="Hexapep_transf_CS"/>
</dbReference>
<keyword evidence="2" id="KW-0808">Transferase</keyword>
<dbReference type="PANTHER" id="PTHR42811">
    <property type="entry name" value="SERINE ACETYLTRANSFERASE"/>
    <property type="match status" value="1"/>
</dbReference>
<organism evidence="6">
    <name type="scientific">marine sediment metagenome</name>
    <dbReference type="NCBI Taxonomy" id="412755"/>
    <lineage>
        <taxon>unclassified sequences</taxon>
        <taxon>metagenomes</taxon>
        <taxon>ecological metagenomes</taxon>
    </lineage>
</organism>
<protein>
    <recommendedName>
        <fullName evidence="5">Ig-like domain-containing protein</fullName>
    </recommendedName>
</protein>
<dbReference type="CDD" id="cd03354">
    <property type="entry name" value="LbH_SAT"/>
    <property type="match status" value="1"/>
</dbReference>
<evidence type="ECO:0000313" key="6">
    <source>
        <dbReference type="EMBL" id="KKL66122.1"/>
    </source>
</evidence>
<feature type="region of interest" description="Disordered" evidence="4">
    <location>
        <begin position="179"/>
        <end position="211"/>
    </location>
</feature>
<evidence type="ECO:0000256" key="4">
    <source>
        <dbReference type="SAM" id="MobiDB-lite"/>
    </source>
</evidence>
<dbReference type="Gene3D" id="2.160.10.10">
    <property type="entry name" value="Hexapeptide repeat proteins"/>
    <property type="match status" value="1"/>
</dbReference>
<keyword evidence="3" id="KW-0012">Acyltransferase</keyword>
<evidence type="ECO:0000256" key="1">
    <source>
        <dbReference type="ARBA" id="ARBA00007274"/>
    </source>
</evidence>
<sequence>MKRFESRLAQLCTQIHEDWVTHQRDWTRPGFRAVAVHRFGVWSQGLHSRLLRAAGVRLYRILFRYIRNHYGIELPGSTIVGRRFWIAHQGGIVIHPKAEIGDDCLIRQNVTIGAASHDRPREAPKLGNGVQVGSGAAILGNVKIGDGVRIGPNAVVMTSVPAGVIVFAAPARILRLPQPKEASGEEKTTGSFECSVDGGLSAKGSSQWTKS</sequence>
<gene>
    <name evidence="6" type="ORF">LCGC14_2148120</name>
</gene>
<evidence type="ECO:0000259" key="5">
    <source>
        <dbReference type="PROSITE" id="PS50835"/>
    </source>
</evidence>
<dbReference type="PROSITE" id="PS00101">
    <property type="entry name" value="HEXAPEP_TRANSFERASES"/>
    <property type="match status" value="1"/>
</dbReference>
<accession>A0A0F9GSK8</accession>
<name>A0A0F9GSK8_9ZZZZ</name>
<dbReference type="Pfam" id="PF00132">
    <property type="entry name" value="Hexapep"/>
    <property type="match status" value="1"/>
</dbReference>
<dbReference type="InterPro" id="IPR011004">
    <property type="entry name" value="Trimer_LpxA-like_sf"/>
</dbReference>
<evidence type="ECO:0000256" key="2">
    <source>
        <dbReference type="ARBA" id="ARBA00022679"/>
    </source>
</evidence>
<dbReference type="InterPro" id="IPR045304">
    <property type="entry name" value="LbH_SAT"/>
</dbReference>
<dbReference type="GO" id="GO:0016746">
    <property type="term" value="F:acyltransferase activity"/>
    <property type="evidence" value="ECO:0007669"/>
    <property type="project" value="UniProtKB-KW"/>
</dbReference>
<dbReference type="EMBL" id="LAZR01027307">
    <property type="protein sequence ID" value="KKL66122.1"/>
    <property type="molecule type" value="Genomic_DNA"/>
</dbReference>
<dbReference type="AlphaFoldDB" id="A0A0F9GSK8"/>
<reference evidence="6" key="1">
    <citation type="journal article" date="2015" name="Nature">
        <title>Complex archaea that bridge the gap between prokaryotes and eukaryotes.</title>
        <authorList>
            <person name="Spang A."/>
            <person name="Saw J.H."/>
            <person name="Jorgensen S.L."/>
            <person name="Zaremba-Niedzwiedzka K."/>
            <person name="Martijn J."/>
            <person name="Lind A.E."/>
            <person name="van Eijk R."/>
            <person name="Schleper C."/>
            <person name="Guy L."/>
            <person name="Ettema T.J."/>
        </authorList>
    </citation>
    <scope>NUCLEOTIDE SEQUENCE</scope>
</reference>
<feature type="domain" description="Ig-like" evidence="5">
    <location>
        <begin position="170"/>
        <end position="211"/>
    </location>
</feature>